<dbReference type="Pfam" id="PF00534">
    <property type="entry name" value="Glycos_transf_1"/>
    <property type="match status" value="1"/>
</dbReference>
<dbReference type="PANTHER" id="PTHR12526">
    <property type="entry name" value="GLYCOSYLTRANSFERASE"/>
    <property type="match status" value="1"/>
</dbReference>
<dbReference type="PANTHER" id="PTHR12526:SF630">
    <property type="entry name" value="GLYCOSYLTRANSFERASE"/>
    <property type="match status" value="1"/>
</dbReference>
<dbReference type="RefSeq" id="WP_011586247.1">
    <property type="nucleotide sequence ID" value="NC_008255.1"/>
</dbReference>
<sequence>MKKIICIHLLNDYSGSPLVLSQSIKGLIDNGHDVDVYTNKNSEGFLTNIPGANYFYFNYSWGKSKVQTLLYFVFSQLFLFIRLLKYRNKDVVIYVNTILPFGAALAGKFMNKKVVYHIHETSIKPALFKSFLFKVVQFTASNLIYVSAYLRNNESIEGIKSHTVYNALSEDFVSKAVIAIDQKVVTKNVLMLCSLKKYKGVDVYIQLARLLPSYSFTLVLNSKITEINEYLKDSVLSPNLIIHSAQKDVHSFFKEADLVLNLSLTDEWIETFGMTVLEAMSYGIPVIVPPVGGIAELVTDEFNGLKIDSKNVELISNQIDRMFTNKSFYNYLSFNARKRASDFTNENFIKRIIGVIQSN</sequence>
<evidence type="ECO:0000259" key="2">
    <source>
        <dbReference type="Pfam" id="PF13439"/>
    </source>
</evidence>
<dbReference type="Pfam" id="PF13439">
    <property type="entry name" value="Glyco_transf_4"/>
    <property type="match status" value="1"/>
</dbReference>
<dbReference type="CDD" id="cd03801">
    <property type="entry name" value="GT4_PimA-like"/>
    <property type="match status" value="1"/>
</dbReference>
<dbReference type="KEGG" id="chu:CHU_2891"/>
<name>A0A6N4SV57_CYTH3</name>
<dbReference type="InterPro" id="IPR001296">
    <property type="entry name" value="Glyco_trans_1"/>
</dbReference>
<dbReference type="Gene3D" id="3.40.50.2000">
    <property type="entry name" value="Glycogen Phosphorylase B"/>
    <property type="match status" value="2"/>
</dbReference>
<reference evidence="3 4" key="1">
    <citation type="journal article" date="2007" name="Appl. Environ. Microbiol.">
        <title>Genome sequence of the cellulolytic gliding bacterium Cytophaga hutchinsonii.</title>
        <authorList>
            <person name="Xie G."/>
            <person name="Bruce D.C."/>
            <person name="Challacombe J.F."/>
            <person name="Chertkov O."/>
            <person name="Detter J.C."/>
            <person name="Gilna P."/>
            <person name="Han C.S."/>
            <person name="Lucas S."/>
            <person name="Misra M."/>
            <person name="Myers G.L."/>
            <person name="Richardson P."/>
            <person name="Tapia R."/>
            <person name="Thayer N."/>
            <person name="Thompson L.S."/>
            <person name="Brettin T.S."/>
            <person name="Henrissat B."/>
            <person name="Wilson D.B."/>
            <person name="McBride M.J."/>
        </authorList>
    </citation>
    <scope>NUCLEOTIDE SEQUENCE [LARGE SCALE GENOMIC DNA]</scope>
    <source>
        <strain evidence="4">ATCC 33406 / DSM 1761 / CIP 103989 / NBRC 15051 / NCIMB 9469 / D465</strain>
    </source>
</reference>
<proteinExistence type="predicted"/>
<dbReference type="InterPro" id="IPR028098">
    <property type="entry name" value="Glyco_trans_4-like_N"/>
</dbReference>
<keyword evidence="4" id="KW-1185">Reference proteome</keyword>
<evidence type="ECO:0000313" key="3">
    <source>
        <dbReference type="EMBL" id="ABG60137.1"/>
    </source>
</evidence>
<evidence type="ECO:0000313" key="4">
    <source>
        <dbReference type="Proteomes" id="UP000001822"/>
    </source>
</evidence>
<dbReference type="AlphaFoldDB" id="A0A6N4SV57"/>
<feature type="domain" description="Glycosyl transferase family 1" evidence="1">
    <location>
        <begin position="188"/>
        <end position="339"/>
    </location>
</feature>
<gene>
    <name evidence="3" type="ordered locus">CHU_2891</name>
</gene>
<accession>A0A6N4SV57</accession>
<evidence type="ECO:0000259" key="1">
    <source>
        <dbReference type="Pfam" id="PF00534"/>
    </source>
</evidence>
<dbReference type="EMBL" id="CP000383">
    <property type="protein sequence ID" value="ABG60137.1"/>
    <property type="molecule type" value="Genomic_DNA"/>
</dbReference>
<dbReference type="GO" id="GO:0016757">
    <property type="term" value="F:glycosyltransferase activity"/>
    <property type="evidence" value="ECO:0007669"/>
    <property type="project" value="InterPro"/>
</dbReference>
<feature type="domain" description="Glycosyltransferase subfamily 4-like N-terminal" evidence="2">
    <location>
        <begin position="23"/>
        <end position="153"/>
    </location>
</feature>
<organism evidence="3 4">
    <name type="scientific">Cytophaga hutchinsonii (strain ATCC 33406 / DSM 1761 / CIP 103989 / NBRC 15051 / NCIMB 9469 / D465)</name>
    <dbReference type="NCBI Taxonomy" id="269798"/>
    <lineage>
        <taxon>Bacteria</taxon>
        <taxon>Pseudomonadati</taxon>
        <taxon>Bacteroidota</taxon>
        <taxon>Cytophagia</taxon>
        <taxon>Cytophagales</taxon>
        <taxon>Cytophagaceae</taxon>
        <taxon>Cytophaga</taxon>
    </lineage>
</organism>
<dbReference type="OrthoDB" id="7560678at2"/>
<dbReference type="SUPFAM" id="SSF53756">
    <property type="entry name" value="UDP-Glycosyltransferase/glycogen phosphorylase"/>
    <property type="match status" value="1"/>
</dbReference>
<protein>
    <submittedName>
        <fullName evidence="3">A-glycosyltransferase-related protein, glycosyltransferase family 4 protein</fullName>
    </submittedName>
</protein>
<dbReference type="Proteomes" id="UP000001822">
    <property type="component" value="Chromosome"/>
</dbReference>